<dbReference type="Proteomes" id="UP000077173">
    <property type="component" value="Unassembled WGS sequence"/>
</dbReference>
<dbReference type="AlphaFoldDB" id="A0A176YYX9"/>
<evidence type="ECO:0000313" key="3">
    <source>
        <dbReference type="Proteomes" id="UP000077173"/>
    </source>
</evidence>
<gene>
    <name evidence="2" type="ORF">AXW67_21230</name>
</gene>
<accession>A0A176YYX9</accession>
<organism evidence="2 3">
    <name type="scientific">Bradyrhizobium neotropicale</name>
    <dbReference type="NCBI Taxonomy" id="1497615"/>
    <lineage>
        <taxon>Bacteria</taxon>
        <taxon>Pseudomonadati</taxon>
        <taxon>Pseudomonadota</taxon>
        <taxon>Alphaproteobacteria</taxon>
        <taxon>Hyphomicrobiales</taxon>
        <taxon>Nitrobacteraceae</taxon>
        <taxon>Bradyrhizobium</taxon>
    </lineage>
</organism>
<reference evidence="2 3" key="1">
    <citation type="submission" date="2016-02" db="EMBL/GenBank/DDBJ databases">
        <title>Draft genome sequence of the strain BR 10247T Bradyrhizobium neotropicale isolated from nodules of Centrolobium paraense.</title>
        <authorList>
            <person name="Simoes-Araujo J.L."/>
            <person name="Barauna A.C."/>
            <person name="Silva K."/>
            <person name="Zilli J.E."/>
        </authorList>
    </citation>
    <scope>NUCLEOTIDE SEQUENCE [LARGE SCALE GENOMIC DNA]</scope>
    <source>
        <strain evidence="2 3">BR 10247</strain>
    </source>
</reference>
<protein>
    <submittedName>
        <fullName evidence="2">Uncharacterized protein</fullName>
    </submittedName>
</protein>
<feature type="region of interest" description="Disordered" evidence="1">
    <location>
        <begin position="174"/>
        <end position="193"/>
    </location>
</feature>
<feature type="compositionally biased region" description="Basic and acidic residues" evidence="1">
    <location>
        <begin position="177"/>
        <end position="193"/>
    </location>
</feature>
<sequence length="193" mass="20817">METGANVLFVEEMERGETDVGHFLFAKKEALIGRGIIRLRDTSSGHRGCGCTTHQRKTQSGGTQHLHGGGFGCAFLLRSLLDPWHGRIPPEVLFEKTLGKRALGQTGAQELTCAMRPSWTASMLAASSTSLRAAASGLAKGRSVVSFIAGIRTCSPCLMRNLPGDVMPVGEMFTDPRAPHSEQTMRKPTRDHG</sequence>
<evidence type="ECO:0000256" key="1">
    <source>
        <dbReference type="SAM" id="MobiDB-lite"/>
    </source>
</evidence>
<keyword evidence="3" id="KW-1185">Reference proteome</keyword>
<proteinExistence type="predicted"/>
<name>A0A176YYX9_9BRAD</name>
<comment type="caution">
    <text evidence="2">The sequence shown here is derived from an EMBL/GenBank/DDBJ whole genome shotgun (WGS) entry which is preliminary data.</text>
</comment>
<evidence type="ECO:0000313" key="2">
    <source>
        <dbReference type="EMBL" id="OAF12106.1"/>
    </source>
</evidence>
<dbReference type="EMBL" id="LSEF01000085">
    <property type="protein sequence ID" value="OAF12106.1"/>
    <property type="molecule type" value="Genomic_DNA"/>
</dbReference>